<dbReference type="Pfam" id="PF05871">
    <property type="entry name" value="ESCRT-II"/>
    <property type="match status" value="1"/>
</dbReference>
<dbReference type="PANTHER" id="PTHR13149">
    <property type="entry name" value="VACUOLAR PROTEIN SORTING-ASSOCIATED PROTEIN VPS25"/>
    <property type="match status" value="1"/>
</dbReference>
<comment type="subcellular location">
    <subcellularLocation>
        <location evidence="1">Cytoplasm</location>
    </subcellularLocation>
</comment>
<dbReference type="InterPro" id="IPR036388">
    <property type="entry name" value="WH-like_DNA-bd_sf"/>
</dbReference>
<dbReference type="Gene3D" id="1.10.10.570">
    <property type="entry name" value="Winged helix' DNA-binding domain. Chain C. Domain 1"/>
    <property type="match status" value="1"/>
</dbReference>
<keyword evidence="6" id="KW-0653">Protein transport</keyword>
<evidence type="ECO:0000256" key="4">
    <source>
        <dbReference type="ARBA" id="ARBA00022448"/>
    </source>
</evidence>
<dbReference type="FunFam" id="1.10.10.570:FF:000003">
    <property type="entry name" value="Vacuolar protein-sorting-associated protein 25"/>
    <property type="match status" value="1"/>
</dbReference>
<keyword evidence="5" id="KW-0963">Cytoplasm</keyword>
<dbReference type="GO" id="GO:0005198">
    <property type="term" value="F:structural molecule activity"/>
    <property type="evidence" value="ECO:0007669"/>
    <property type="project" value="TreeGrafter"/>
</dbReference>
<evidence type="ECO:0000256" key="7">
    <source>
        <dbReference type="ARBA" id="ARBA00030094"/>
    </source>
</evidence>
<sequence length="173" mass="20099">MTEIDWPWQYTFPPFFTLQPHAETRAKQIAAWQSLVLDYFRTTKQTVLDIREIHSSPLFNNSTIDRKLPSEVVSIILDELNKSGHATAFDKSKQRWLISWHTLDEWANIIYLWAQANGFIGSVCTFYELTQDATDQEFHGLDNEVLVRALRILEASKKAELIMDDDSNGVKFF</sequence>
<evidence type="ECO:0000256" key="2">
    <source>
        <dbReference type="ARBA" id="ARBA00009674"/>
    </source>
</evidence>
<keyword evidence="4" id="KW-0813">Transport</keyword>
<dbReference type="GO" id="GO:0000814">
    <property type="term" value="C:ESCRT II complex"/>
    <property type="evidence" value="ECO:0007669"/>
    <property type="project" value="InterPro"/>
</dbReference>
<dbReference type="Gene3D" id="1.10.10.10">
    <property type="entry name" value="Winged helix-like DNA-binding domain superfamily/Winged helix DNA-binding domain"/>
    <property type="match status" value="1"/>
</dbReference>
<reference evidence="8" key="1">
    <citation type="journal article" date="2019" name="Sci. Rep.">
        <title>No signal of deleterious mutation accumulation in conserved gene sequences of extant asexual hexapods.</title>
        <authorList>
            <person name="Brandt A."/>
            <person name="Bast J."/>
            <person name="Scheu S."/>
            <person name="Meusemann K."/>
            <person name="Donath A."/>
            <person name="Schuette K."/>
            <person name="Machida R."/>
            <person name="Kraaijeveld K."/>
        </authorList>
    </citation>
    <scope>NUCLEOTIDE SEQUENCE</scope>
    <source>
        <strain evidence="8">OG12963</strain>
    </source>
</reference>
<evidence type="ECO:0000256" key="6">
    <source>
        <dbReference type="ARBA" id="ARBA00022927"/>
    </source>
</evidence>
<proteinExistence type="evidence at transcript level"/>
<accession>A0A481SW90</accession>
<dbReference type="InterPro" id="IPR008570">
    <property type="entry name" value="ESCRT-II_cplx_Vps25-sub"/>
</dbReference>
<dbReference type="PANTHER" id="PTHR13149:SF0">
    <property type="entry name" value="VACUOLAR PROTEIN-SORTING-ASSOCIATED PROTEIN 25"/>
    <property type="match status" value="1"/>
</dbReference>
<evidence type="ECO:0000313" key="8">
    <source>
        <dbReference type="EMBL" id="QBH73040.1"/>
    </source>
</evidence>
<organism evidence="8">
    <name type="scientific">Encarsia formosa</name>
    <name type="common">Whitefly parasite</name>
    <dbReference type="NCBI Taxonomy" id="32400"/>
    <lineage>
        <taxon>Eukaryota</taxon>
        <taxon>Metazoa</taxon>
        <taxon>Ecdysozoa</taxon>
        <taxon>Arthropoda</taxon>
        <taxon>Hexapoda</taxon>
        <taxon>Insecta</taxon>
        <taxon>Pterygota</taxon>
        <taxon>Neoptera</taxon>
        <taxon>Endopterygota</taxon>
        <taxon>Hymenoptera</taxon>
        <taxon>Apocrita</taxon>
        <taxon>Proctotrupomorpha</taxon>
        <taxon>Chalcidoidea</taxon>
        <taxon>Aphelinidae</taxon>
        <taxon>Coccophaginae</taxon>
        <taxon>Encarsia</taxon>
    </lineage>
</organism>
<dbReference type="GO" id="GO:0016236">
    <property type="term" value="P:macroautophagy"/>
    <property type="evidence" value="ECO:0007669"/>
    <property type="project" value="UniProtKB-ARBA"/>
</dbReference>
<dbReference type="SUPFAM" id="SSF46785">
    <property type="entry name" value="Winged helix' DNA-binding domain"/>
    <property type="match status" value="2"/>
</dbReference>
<dbReference type="InterPro" id="IPR014041">
    <property type="entry name" value="ESCRT-II_cplx_Vps25-sub_N"/>
</dbReference>
<comment type="similarity">
    <text evidence="2">Belongs to the VPS25 family.</text>
</comment>
<dbReference type="GO" id="GO:0043328">
    <property type="term" value="P:protein transport to vacuole involved in ubiquitin-dependent protein catabolic process via the multivesicular body sorting pathway"/>
    <property type="evidence" value="ECO:0007669"/>
    <property type="project" value="TreeGrafter"/>
</dbReference>
<dbReference type="GO" id="GO:0042803">
    <property type="term" value="F:protein homodimerization activity"/>
    <property type="evidence" value="ECO:0007669"/>
    <property type="project" value="TreeGrafter"/>
</dbReference>
<evidence type="ECO:0000256" key="5">
    <source>
        <dbReference type="ARBA" id="ARBA00022490"/>
    </source>
</evidence>
<dbReference type="InterPro" id="IPR036390">
    <property type="entry name" value="WH_DNA-bd_sf"/>
</dbReference>
<dbReference type="FunFam" id="1.10.10.10:FF:000141">
    <property type="entry name" value="vacuolar protein-sorting-associated protein 25"/>
    <property type="match status" value="1"/>
</dbReference>
<dbReference type="AlphaFoldDB" id="A0A481SW90"/>
<evidence type="ECO:0000256" key="1">
    <source>
        <dbReference type="ARBA" id="ARBA00004496"/>
    </source>
</evidence>
<evidence type="ECO:0000256" key="3">
    <source>
        <dbReference type="ARBA" id="ARBA00017934"/>
    </source>
</evidence>
<name>A0A481SW90_ENCFO</name>
<protein>
    <recommendedName>
        <fullName evidence="3">Vacuolar protein-sorting-associated protein 25</fullName>
    </recommendedName>
    <alternativeName>
        <fullName evidence="7">ESCRT-II complex subunit VPS25</fullName>
    </alternativeName>
</protein>
<dbReference type="EMBL" id="MH602795">
    <property type="protein sequence ID" value="QBH73040.1"/>
    <property type="molecule type" value="mRNA"/>
</dbReference>